<dbReference type="EMBL" id="AE000516">
    <property type="protein sequence ID" value="AAK46926.1"/>
    <property type="molecule type" value="Genomic_DNA"/>
</dbReference>
<protein>
    <submittedName>
        <fullName evidence="2">Uncharacterized protein</fullName>
    </submittedName>
</protein>
<dbReference type="KEGG" id="mtc:MT2615.1"/>
<proteinExistence type="predicted"/>
<evidence type="ECO:0000313" key="2">
    <source>
        <dbReference type="EMBL" id="AAK46926.1"/>
    </source>
</evidence>
<dbReference type="AlphaFoldDB" id="Q8VJG4"/>
<feature type="region of interest" description="Disordered" evidence="1">
    <location>
        <begin position="256"/>
        <end position="276"/>
    </location>
</feature>
<name>Q8VJG4_MYCTO</name>
<dbReference type="HOGENOM" id="CLU_741513_0_0_11"/>
<feature type="region of interest" description="Disordered" evidence="1">
    <location>
        <begin position="298"/>
        <end position="325"/>
    </location>
</feature>
<evidence type="ECO:0000256" key="1">
    <source>
        <dbReference type="SAM" id="MobiDB-lite"/>
    </source>
</evidence>
<sequence length="373" mass="38923">MRRRRPPHVNAPTPCDRGDVRPPGCPASIPGVEVAGGTRARLRVTADGLQALAGRCATLAGELSAAVAPSGAVLSWQANAVAVNAAHARAGAAAAAVSARMRATAAALGQAARRYAGQDTAAAAALGAVRPWGNPLMATSGLPPLSAVQSTSFAHLSEAAAHWRRLATRWERALAEVRDSMRRPGGTDWEGQAAARAHYRSTVDVVTIGRAVDRLHDAAAVAGRGKTSWRPTGGRCWTLSATPAGTGLPSVRITRSPTAPRVAHASSGRRVWAKPRGTPTLSGIGWARCWPPTAISRPGSAPPPKASMSWRSKTCPGSTPRPRMGCRRWISARPRHREPPGACPPATSTRSTRPIAPCCKTCWRSTAGCPTGR</sequence>
<evidence type="ECO:0000313" key="3">
    <source>
        <dbReference type="Proteomes" id="UP000001020"/>
    </source>
</evidence>
<keyword evidence="3" id="KW-1185">Reference proteome</keyword>
<accession>Q8VJG4</accession>
<gene>
    <name evidence="2" type="ordered locus">MT2615.1</name>
</gene>
<organism evidence="2 3">
    <name type="scientific">Mycobacterium tuberculosis (strain CDC 1551 / Oshkosh)</name>
    <dbReference type="NCBI Taxonomy" id="83331"/>
    <lineage>
        <taxon>Bacteria</taxon>
        <taxon>Bacillati</taxon>
        <taxon>Actinomycetota</taxon>
        <taxon>Actinomycetes</taxon>
        <taxon>Mycobacteriales</taxon>
        <taxon>Mycobacteriaceae</taxon>
        <taxon>Mycobacterium</taxon>
        <taxon>Mycobacterium tuberculosis complex</taxon>
    </lineage>
</organism>
<dbReference type="Proteomes" id="UP000001020">
    <property type="component" value="Chromosome"/>
</dbReference>
<feature type="region of interest" description="Disordered" evidence="1">
    <location>
        <begin position="1"/>
        <end position="24"/>
    </location>
</feature>
<reference evidence="2 3" key="1">
    <citation type="journal article" date="2002" name="J. Bacteriol.">
        <title>Whole-genome comparison of Mycobacterium tuberculosis clinical and laboratory strains.</title>
        <authorList>
            <person name="Fleischmann R.D."/>
            <person name="Alland D."/>
            <person name="Eisen J.A."/>
            <person name="Carpenter L."/>
            <person name="White O."/>
            <person name="Peterson J."/>
            <person name="DeBoy R."/>
            <person name="Dodson R."/>
            <person name="Gwinn M."/>
            <person name="Haft D."/>
            <person name="Hickey E."/>
            <person name="Kolonay J.F."/>
            <person name="Nelson W.C."/>
            <person name="Umayam L.A."/>
            <person name="Ermolaeva M."/>
            <person name="Salzberg S.L."/>
            <person name="Delcher A."/>
            <person name="Utterback T."/>
            <person name="Weidman J."/>
            <person name="Khouri H."/>
            <person name="Gill J."/>
            <person name="Mikula A."/>
            <person name="Bishai W."/>
            <person name="Jacobs Jr W.R.Jr."/>
            <person name="Venter J.C."/>
            <person name="Fraser C.M."/>
        </authorList>
    </citation>
    <scope>NUCLEOTIDE SEQUENCE [LARGE SCALE GENOMIC DNA]</scope>
    <source>
        <strain evidence="3">CDC 1551 / Oshkosh</strain>
    </source>
</reference>